<evidence type="ECO:0000313" key="4">
    <source>
        <dbReference type="Proteomes" id="UP001069802"/>
    </source>
</evidence>
<feature type="transmembrane region" description="Helical" evidence="1">
    <location>
        <begin position="271"/>
        <end position="289"/>
    </location>
</feature>
<feature type="domain" description="EamA" evidence="2">
    <location>
        <begin position="12"/>
        <end position="144"/>
    </location>
</feature>
<feature type="transmembrane region" description="Helical" evidence="1">
    <location>
        <begin position="128"/>
        <end position="148"/>
    </location>
</feature>
<name>A0ABT4LE94_9PROT</name>
<dbReference type="InterPro" id="IPR000620">
    <property type="entry name" value="EamA_dom"/>
</dbReference>
<feature type="transmembrane region" description="Helical" evidence="1">
    <location>
        <begin position="154"/>
        <end position="174"/>
    </location>
</feature>
<evidence type="ECO:0000313" key="3">
    <source>
        <dbReference type="EMBL" id="MCZ4279418.1"/>
    </source>
</evidence>
<dbReference type="InterPro" id="IPR037185">
    <property type="entry name" value="EmrE-like"/>
</dbReference>
<evidence type="ECO:0000256" key="1">
    <source>
        <dbReference type="SAM" id="Phobius"/>
    </source>
</evidence>
<dbReference type="SUPFAM" id="SSF103481">
    <property type="entry name" value="Multidrug resistance efflux transporter EmrE"/>
    <property type="match status" value="2"/>
</dbReference>
<keyword evidence="1" id="KW-0812">Transmembrane</keyword>
<keyword evidence="4" id="KW-1185">Reference proteome</keyword>
<dbReference type="PANTHER" id="PTHR22911:SF137">
    <property type="entry name" value="SOLUTE CARRIER FAMILY 35 MEMBER G2-RELATED"/>
    <property type="match status" value="1"/>
</dbReference>
<feature type="transmembrane region" description="Helical" evidence="1">
    <location>
        <begin position="12"/>
        <end position="34"/>
    </location>
</feature>
<evidence type="ECO:0000259" key="2">
    <source>
        <dbReference type="Pfam" id="PF00892"/>
    </source>
</evidence>
<accession>A0ABT4LE94</accession>
<reference evidence="3" key="1">
    <citation type="submission" date="2022-12" db="EMBL/GenBank/DDBJ databases">
        <title>Bacterial isolates from different developmental stages of Nematostella vectensis.</title>
        <authorList>
            <person name="Fraune S."/>
        </authorList>
    </citation>
    <scope>NUCLEOTIDE SEQUENCE</scope>
    <source>
        <strain evidence="3">G21630-S1</strain>
    </source>
</reference>
<dbReference type="EMBL" id="JAPWGY010000001">
    <property type="protein sequence ID" value="MCZ4279418.1"/>
    <property type="molecule type" value="Genomic_DNA"/>
</dbReference>
<sequence length="301" mass="32053">MNTPTETKIPSAGILSGLLAGISFGLITPISPAVYEAGATPMTVTLFRFILGSLVMLVILGITRRSFLVPPKGRLPLFCMSFFIFCVTIFYLSAVQYISIGLAAIVFYTFPVIVTIIDPLLQKRAPSLPQLGLSLLAFTGITIALGPSLDSLDWRGLGFLCLTSLSMCGGLICGRKVVPLVPNLTSLFYVNVVGIVLSCLYLPLNNSFHVPDNLTEFSLTSLIAGLYLVAVLAQITAVGMIGPSRTAMFLNSEPVVTIAMAVLVLHEALGISQIIGALFVMLAIAGTCYRPVTRPKQPAVP</sequence>
<feature type="domain" description="EamA" evidence="2">
    <location>
        <begin position="155"/>
        <end position="286"/>
    </location>
</feature>
<feature type="transmembrane region" description="Helical" evidence="1">
    <location>
        <begin position="186"/>
        <end position="204"/>
    </location>
</feature>
<comment type="caution">
    <text evidence="3">The sequence shown here is derived from an EMBL/GenBank/DDBJ whole genome shotgun (WGS) entry which is preliminary data.</text>
</comment>
<dbReference type="Pfam" id="PF00892">
    <property type="entry name" value="EamA"/>
    <property type="match status" value="2"/>
</dbReference>
<keyword evidence="1" id="KW-0472">Membrane</keyword>
<gene>
    <name evidence="3" type="ORF">O4H49_01430</name>
</gene>
<feature type="transmembrane region" description="Helical" evidence="1">
    <location>
        <begin position="46"/>
        <end position="63"/>
    </location>
</feature>
<feature type="transmembrane region" description="Helical" evidence="1">
    <location>
        <begin position="100"/>
        <end position="121"/>
    </location>
</feature>
<keyword evidence="1" id="KW-1133">Transmembrane helix</keyword>
<protein>
    <submittedName>
        <fullName evidence="3">DMT family transporter</fullName>
    </submittedName>
</protein>
<feature type="transmembrane region" description="Helical" evidence="1">
    <location>
        <begin position="75"/>
        <end position="94"/>
    </location>
</feature>
<dbReference type="PANTHER" id="PTHR22911">
    <property type="entry name" value="ACYL-MALONYL CONDENSING ENZYME-RELATED"/>
    <property type="match status" value="1"/>
</dbReference>
<organism evidence="3 4">
    <name type="scientific">Kiloniella laminariae</name>
    <dbReference type="NCBI Taxonomy" id="454162"/>
    <lineage>
        <taxon>Bacteria</taxon>
        <taxon>Pseudomonadati</taxon>
        <taxon>Pseudomonadota</taxon>
        <taxon>Alphaproteobacteria</taxon>
        <taxon>Rhodospirillales</taxon>
        <taxon>Kiloniellaceae</taxon>
        <taxon>Kiloniella</taxon>
    </lineage>
</organism>
<dbReference type="Proteomes" id="UP001069802">
    <property type="component" value="Unassembled WGS sequence"/>
</dbReference>
<dbReference type="RefSeq" id="WP_269421623.1">
    <property type="nucleotide sequence ID" value="NZ_JAPWGY010000001.1"/>
</dbReference>
<proteinExistence type="predicted"/>
<feature type="transmembrane region" description="Helical" evidence="1">
    <location>
        <begin position="224"/>
        <end position="241"/>
    </location>
</feature>